<name>U2QDS7_9BACT</name>
<proteinExistence type="predicted"/>
<organism evidence="2 3">
    <name type="scientific">Segatella baroniae F0067</name>
    <dbReference type="NCBI Taxonomy" id="1115809"/>
    <lineage>
        <taxon>Bacteria</taxon>
        <taxon>Pseudomonadati</taxon>
        <taxon>Bacteroidota</taxon>
        <taxon>Bacteroidia</taxon>
        <taxon>Bacteroidales</taxon>
        <taxon>Prevotellaceae</taxon>
        <taxon>Segatella</taxon>
    </lineage>
</organism>
<comment type="caution">
    <text evidence="2">The sequence shown here is derived from an EMBL/GenBank/DDBJ whole genome shotgun (WGS) entry which is preliminary data.</text>
</comment>
<dbReference type="RefSeq" id="WP_021589593.1">
    <property type="nucleotide sequence ID" value="NZ_AWEY01000020.1"/>
</dbReference>
<evidence type="ECO:0000256" key="1">
    <source>
        <dbReference type="SAM" id="SignalP"/>
    </source>
</evidence>
<evidence type="ECO:0008006" key="4">
    <source>
        <dbReference type="Google" id="ProtNLM"/>
    </source>
</evidence>
<gene>
    <name evidence="2" type="ORF">HMPREF9135_1687</name>
</gene>
<evidence type="ECO:0000313" key="3">
    <source>
        <dbReference type="Proteomes" id="UP000016648"/>
    </source>
</evidence>
<dbReference type="Proteomes" id="UP000016648">
    <property type="component" value="Unassembled WGS sequence"/>
</dbReference>
<dbReference type="PATRIC" id="fig|1115809.3.peg.1240"/>
<keyword evidence="3" id="KW-1185">Reference proteome</keyword>
<feature type="signal peptide" evidence="1">
    <location>
        <begin position="1"/>
        <end position="18"/>
    </location>
</feature>
<dbReference type="AlphaFoldDB" id="U2QDS7"/>
<dbReference type="EMBL" id="AWEY01000020">
    <property type="protein sequence ID" value="ERK39448.1"/>
    <property type="molecule type" value="Genomic_DNA"/>
</dbReference>
<keyword evidence="1" id="KW-0732">Signal</keyword>
<sequence length="288" mass="33084">MKTTLLALALAVSGQAMADNRVENDTVVVRNPRKVTVVTGDSLQSILIEGSDDNPNYRYSNRIELVDSNYVSTSAINRDTWDFTFGFFKKKRKGRPQSDITSDFALGFCGVMDAPEQMDVKPFKSWEIWWLFGTYHYRPWHNGHAFSVGMGFDWRNYRMVDNYRFAADDDKVVTLEKYADGAKPRFSRVHTFDLVVPLRYEYMGKHFGFSLGPVLNLNTKGSLKTRYRMDGAKRKDTTNDLKTKLATIGMMGTVTVYHTTVYFKYRPSSLFRKGYGPQFKTFSFGIVL</sequence>
<feature type="chain" id="PRO_5004633228" description="Outer membrane protein beta-barrel domain protein" evidence="1">
    <location>
        <begin position="19"/>
        <end position="288"/>
    </location>
</feature>
<evidence type="ECO:0000313" key="2">
    <source>
        <dbReference type="EMBL" id="ERK39448.1"/>
    </source>
</evidence>
<reference evidence="2 3" key="1">
    <citation type="submission" date="2013-08" db="EMBL/GenBank/DDBJ databases">
        <authorList>
            <person name="Durkin A.S."/>
            <person name="Haft D.R."/>
            <person name="McCorrison J."/>
            <person name="Torralba M."/>
            <person name="Gillis M."/>
            <person name="Haft D.H."/>
            <person name="Methe B."/>
            <person name="Sutton G."/>
            <person name="Nelson K.E."/>
        </authorList>
    </citation>
    <scope>NUCLEOTIDE SEQUENCE [LARGE SCALE GENOMIC DNA]</scope>
    <source>
        <strain evidence="2 3">F0067</strain>
    </source>
</reference>
<protein>
    <recommendedName>
        <fullName evidence="4">Outer membrane protein beta-barrel domain protein</fullName>
    </recommendedName>
</protein>
<accession>U2QDS7</accession>